<sequence>MLIAQITDIHLGFEPDSPGEFNRQRLDRTLDRLASLDPLPSLLLLTGDLIDRGDVDSYRRLREALEGFPVPWHMALGNHDDRANFAEVFPEHTFTEGFLQYEITSNPMRLLVLDTLEVGRHGGGFCNTRAAWLNARLDEDADTPTIIVQHHPPFECGIPWMNTVPEEPWVQRLAACLAGRDNVHTMVCGHIHRASASAWNGLEVVTTPSTAPQVALEFAAIDTDAPDQRPLIVADPPAYALHFWNGRELVTHWDTAEHRTVLARYDANLQPMIAHMFGERPPR</sequence>
<dbReference type="InterPro" id="IPR004843">
    <property type="entry name" value="Calcineurin-like_PHP"/>
</dbReference>
<gene>
    <name evidence="5" type="ORF">AB433_00150</name>
</gene>
<keyword evidence="1" id="KW-0479">Metal-binding</keyword>
<dbReference type="Gene3D" id="3.30.750.180">
    <property type="entry name" value="GpdQ, beta-strand dimerisation domain"/>
    <property type="match status" value="1"/>
</dbReference>
<dbReference type="RefSeq" id="WP_047822879.1">
    <property type="nucleotide sequence ID" value="NZ_CP011770.1"/>
</dbReference>
<dbReference type="InterPro" id="IPR042281">
    <property type="entry name" value="GpdQ_beta-strand"/>
</dbReference>
<dbReference type="Gene3D" id="3.60.21.40">
    <property type="entry name" value="GpdQ, catalytic alpha/beta sandwich domain"/>
    <property type="match status" value="1"/>
</dbReference>
<dbReference type="OrthoDB" id="651281at2"/>
<keyword evidence="2" id="KW-0378">Hydrolase</keyword>
<dbReference type="Pfam" id="PF00149">
    <property type="entry name" value="Metallophos"/>
    <property type="match status" value="1"/>
</dbReference>
<dbReference type="KEGG" id="cna:AB433_00150"/>
<accession>A0A0G3XLA6</accession>
<dbReference type="AlphaFoldDB" id="A0A0G3XLA6"/>
<dbReference type="PANTHER" id="PTHR42988:SF2">
    <property type="entry name" value="CYCLIC NUCLEOTIDE PHOSPHODIESTERASE CBUA0032-RELATED"/>
    <property type="match status" value="1"/>
</dbReference>
<evidence type="ECO:0000256" key="1">
    <source>
        <dbReference type="ARBA" id="ARBA00022723"/>
    </source>
</evidence>
<name>A0A0G3XLA6_9SPHN</name>
<dbReference type="EMBL" id="CP011770">
    <property type="protein sequence ID" value="AKM11384.1"/>
    <property type="molecule type" value="Genomic_DNA"/>
</dbReference>
<evidence type="ECO:0000313" key="6">
    <source>
        <dbReference type="Proteomes" id="UP000035287"/>
    </source>
</evidence>
<keyword evidence="6" id="KW-1185">Reference proteome</keyword>
<proteinExistence type="inferred from homology"/>
<dbReference type="SUPFAM" id="SSF56300">
    <property type="entry name" value="Metallo-dependent phosphatases"/>
    <property type="match status" value="1"/>
</dbReference>
<evidence type="ECO:0000256" key="3">
    <source>
        <dbReference type="ARBA" id="ARBA00023004"/>
    </source>
</evidence>
<dbReference type="GO" id="GO:0046872">
    <property type="term" value="F:metal ion binding"/>
    <property type="evidence" value="ECO:0007669"/>
    <property type="project" value="UniProtKB-KW"/>
</dbReference>
<protein>
    <submittedName>
        <fullName evidence="5">Metallophosphoesterase</fullName>
    </submittedName>
</protein>
<dbReference type="InterPro" id="IPR050884">
    <property type="entry name" value="CNP_phosphodiesterase-III"/>
</dbReference>
<comment type="similarity">
    <text evidence="4">Belongs to the cyclic nucleotide phosphodiesterase class-III family.</text>
</comment>
<dbReference type="InterPro" id="IPR029052">
    <property type="entry name" value="Metallo-depent_PP-like"/>
</dbReference>
<reference evidence="5 6" key="1">
    <citation type="submission" date="2015-06" db="EMBL/GenBank/DDBJ databases">
        <authorList>
            <person name="Zeng Y."/>
            <person name="Huang Y."/>
        </authorList>
    </citation>
    <scope>NUCLEOTIDE SEQUENCE [LARGE SCALE GENOMIC DNA]</scope>
    <source>
        <strain evidence="5 6">PQ-2</strain>
    </source>
</reference>
<keyword evidence="3" id="KW-0408">Iron</keyword>
<evidence type="ECO:0000256" key="2">
    <source>
        <dbReference type="ARBA" id="ARBA00022801"/>
    </source>
</evidence>
<organism evidence="5 6">
    <name type="scientific">Croceicoccus naphthovorans</name>
    <dbReference type="NCBI Taxonomy" id="1348774"/>
    <lineage>
        <taxon>Bacteria</taxon>
        <taxon>Pseudomonadati</taxon>
        <taxon>Pseudomonadota</taxon>
        <taxon>Alphaproteobacteria</taxon>
        <taxon>Sphingomonadales</taxon>
        <taxon>Erythrobacteraceae</taxon>
        <taxon>Croceicoccus</taxon>
    </lineage>
</organism>
<dbReference type="GO" id="GO:0016787">
    <property type="term" value="F:hydrolase activity"/>
    <property type="evidence" value="ECO:0007669"/>
    <property type="project" value="UniProtKB-KW"/>
</dbReference>
<dbReference type="PATRIC" id="fig|1348774.3.peg.37"/>
<dbReference type="STRING" id="1348774.AB433_00150"/>
<dbReference type="PANTHER" id="PTHR42988">
    <property type="entry name" value="PHOSPHOHYDROLASE"/>
    <property type="match status" value="1"/>
</dbReference>
<evidence type="ECO:0000256" key="4">
    <source>
        <dbReference type="ARBA" id="ARBA00025742"/>
    </source>
</evidence>
<evidence type="ECO:0000313" key="5">
    <source>
        <dbReference type="EMBL" id="AKM11384.1"/>
    </source>
</evidence>
<dbReference type="Proteomes" id="UP000035287">
    <property type="component" value="Chromosome"/>
</dbReference>
<dbReference type="InterPro" id="IPR042283">
    <property type="entry name" value="GpdQ_catalytic"/>
</dbReference>